<evidence type="ECO:0000313" key="2">
    <source>
        <dbReference type="EnsemblMetazoa" id="AALFPA23_017852.P26132"/>
    </source>
</evidence>
<dbReference type="GeneID" id="109428688"/>
<reference evidence="2" key="2">
    <citation type="submission" date="2025-05" db="UniProtKB">
        <authorList>
            <consortium name="EnsemblMetazoa"/>
        </authorList>
    </citation>
    <scope>IDENTIFICATION</scope>
    <source>
        <strain evidence="2">Foshan</strain>
    </source>
</reference>
<accession>A0ABM1ZF19</accession>
<organism evidence="2 3">
    <name type="scientific">Aedes albopictus</name>
    <name type="common">Asian tiger mosquito</name>
    <name type="synonym">Stegomyia albopicta</name>
    <dbReference type="NCBI Taxonomy" id="7160"/>
    <lineage>
        <taxon>Eukaryota</taxon>
        <taxon>Metazoa</taxon>
        <taxon>Ecdysozoa</taxon>
        <taxon>Arthropoda</taxon>
        <taxon>Hexapoda</taxon>
        <taxon>Insecta</taxon>
        <taxon>Pterygota</taxon>
        <taxon>Neoptera</taxon>
        <taxon>Endopterygota</taxon>
        <taxon>Diptera</taxon>
        <taxon>Nematocera</taxon>
        <taxon>Culicoidea</taxon>
        <taxon>Culicidae</taxon>
        <taxon>Culicinae</taxon>
        <taxon>Aedini</taxon>
        <taxon>Aedes</taxon>
        <taxon>Stegomyia</taxon>
    </lineage>
</organism>
<sequence length="194" mass="21663">MVKLILVVALVGFVAADVSEILRRSHGRFAVQSAHYGGHPRSNNLNPTESEDPHQFETIFYVEDPVSHDVQAFDVVESGEPAAVPFQLQQSHADYQGPYHYERPKLDNGYLAPIITTHRPNDEYPGLAPIITTHRPNDVYPGLAPIITTHRPNDEYPGLAPIITTHKPNGDYLPPFGPRDFEDVVAKRSIRLRG</sequence>
<dbReference type="EnsemblMetazoa" id="AALFPA23_017852.R26132">
    <property type="protein sequence ID" value="AALFPA23_017852.P26132"/>
    <property type="gene ID" value="AALFPA23_017852"/>
</dbReference>
<feature type="signal peptide" evidence="1">
    <location>
        <begin position="1"/>
        <end position="16"/>
    </location>
</feature>
<keyword evidence="1" id="KW-0732">Signal</keyword>
<proteinExistence type="predicted"/>
<name>A0ABM1ZF19_AEDAL</name>
<dbReference type="RefSeq" id="XP_019560045.3">
    <property type="nucleotide sequence ID" value="XM_019704500.3"/>
</dbReference>
<protein>
    <submittedName>
        <fullName evidence="2">Uncharacterized protein</fullName>
    </submittedName>
</protein>
<evidence type="ECO:0000313" key="3">
    <source>
        <dbReference type="Proteomes" id="UP000069940"/>
    </source>
</evidence>
<feature type="chain" id="PRO_5046569958" evidence="1">
    <location>
        <begin position="17"/>
        <end position="194"/>
    </location>
</feature>
<evidence type="ECO:0000256" key="1">
    <source>
        <dbReference type="SAM" id="SignalP"/>
    </source>
</evidence>
<keyword evidence="3" id="KW-1185">Reference proteome</keyword>
<reference evidence="3" key="1">
    <citation type="journal article" date="2015" name="Proc. Natl. Acad. Sci. U.S.A.">
        <title>Genome sequence of the Asian Tiger mosquito, Aedes albopictus, reveals insights into its biology, genetics, and evolution.</title>
        <authorList>
            <person name="Chen X.G."/>
            <person name="Jiang X."/>
            <person name="Gu J."/>
            <person name="Xu M."/>
            <person name="Wu Y."/>
            <person name="Deng Y."/>
            <person name="Zhang C."/>
            <person name="Bonizzoni M."/>
            <person name="Dermauw W."/>
            <person name="Vontas J."/>
            <person name="Armbruster P."/>
            <person name="Huang X."/>
            <person name="Yang Y."/>
            <person name="Zhang H."/>
            <person name="He W."/>
            <person name="Peng H."/>
            <person name="Liu Y."/>
            <person name="Wu K."/>
            <person name="Chen J."/>
            <person name="Lirakis M."/>
            <person name="Topalis P."/>
            <person name="Van Leeuwen T."/>
            <person name="Hall A.B."/>
            <person name="Jiang X."/>
            <person name="Thorpe C."/>
            <person name="Mueller R.L."/>
            <person name="Sun C."/>
            <person name="Waterhouse R.M."/>
            <person name="Yan G."/>
            <person name="Tu Z.J."/>
            <person name="Fang X."/>
            <person name="James A.A."/>
        </authorList>
    </citation>
    <scope>NUCLEOTIDE SEQUENCE [LARGE SCALE GENOMIC DNA]</scope>
    <source>
        <strain evidence="3">Foshan</strain>
    </source>
</reference>
<dbReference type="Proteomes" id="UP000069940">
    <property type="component" value="Unassembled WGS sequence"/>
</dbReference>